<dbReference type="RefSeq" id="WP_128423700.1">
    <property type="nucleotide sequence ID" value="NZ_JYFN01000127.1"/>
</dbReference>
<reference evidence="2" key="1">
    <citation type="submission" date="2015-02" db="EMBL/GenBank/DDBJ databases">
        <title>Draft Genome of Frankia sp. CpI1-S.</title>
        <authorList>
            <person name="Oshone R.T."/>
            <person name="Ngom M."/>
            <person name="Ghodhbane-Gtari F."/>
            <person name="Gtari M."/>
            <person name="Morris K."/>
            <person name="Thomas K."/>
            <person name="Sen A."/>
            <person name="Tisa L.S."/>
        </authorList>
    </citation>
    <scope>NUCLEOTIDE SEQUENCE [LARGE SCALE GENOMIC DNA]</scope>
    <source>
        <strain evidence="2">CpI1-S</strain>
    </source>
</reference>
<evidence type="ECO:0000313" key="1">
    <source>
        <dbReference type="EMBL" id="KJE19319.1"/>
    </source>
</evidence>
<sequence length="66" mass="7532">MKVRIHIFLWAAVIVWLLFLFLVGVAVGHELRPDVRPRACPNESPRVENAFSFSPFDIPRGACNVR</sequence>
<dbReference type="EMBL" id="JYFN01000127">
    <property type="protein sequence ID" value="KJE19319.1"/>
    <property type="molecule type" value="Genomic_DNA"/>
</dbReference>
<protein>
    <submittedName>
        <fullName evidence="1">Uncharacterized protein</fullName>
    </submittedName>
</protein>
<reference evidence="1 2" key="2">
    <citation type="journal article" date="2016" name="Genome Announc.">
        <title>Permanent Draft Genome Sequences for Two Variants of Frankia sp. Strain CpI1, the First Frankia Strain Isolated from Root Nodules of Comptonia peregrina.</title>
        <authorList>
            <person name="Oshone R."/>
            <person name="Hurst S.G.IV."/>
            <person name="Abebe-Akele F."/>
            <person name="Simpson S."/>
            <person name="Morris K."/>
            <person name="Thomas W.K."/>
            <person name="Tisa L.S."/>
        </authorList>
    </citation>
    <scope>NUCLEOTIDE SEQUENCE [LARGE SCALE GENOMIC DNA]</scope>
    <source>
        <strain evidence="2">CpI1-S</strain>
    </source>
</reference>
<evidence type="ECO:0000313" key="2">
    <source>
        <dbReference type="Proteomes" id="UP000032545"/>
    </source>
</evidence>
<dbReference type="AlphaFoldDB" id="A0A0D8B5Y0"/>
<name>A0A0D8B5Y0_9ACTN</name>
<dbReference type="Proteomes" id="UP000032545">
    <property type="component" value="Unassembled WGS sequence"/>
</dbReference>
<dbReference type="PATRIC" id="fig|1502723.3.peg.1247"/>
<comment type="caution">
    <text evidence="1">The sequence shown here is derived from an EMBL/GenBank/DDBJ whole genome shotgun (WGS) entry which is preliminary data.</text>
</comment>
<accession>A0A0D8B5Y0</accession>
<organism evidence="1 2">
    <name type="scientific">Frankia torreyi</name>
    <dbReference type="NCBI Taxonomy" id="1856"/>
    <lineage>
        <taxon>Bacteria</taxon>
        <taxon>Bacillati</taxon>
        <taxon>Actinomycetota</taxon>
        <taxon>Actinomycetes</taxon>
        <taxon>Frankiales</taxon>
        <taxon>Frankiaceae</taxon>
        <taxon>Frankia</taxon>
    </lineage>
</organism>
<proteinExistence type="predicted"/>
<gene>
    <name evidence="1" type="ORF">FF36_06408</name>
</gene>
<keyword evidence="2" id="KW-1185">Reference proteome</keyword>